<sequence length="532" mass="59179">MADELEARLQGHAHALDGLMSLIPAKYYYEKDTTDDWQKKKQTPEQRRAAKRAKLNPESHKSAKEIMDENEKKRKRELEEDDDISDLNAPGKEKPQEGLKKAGPKAKKPKTAAKESVEAAGAEMDETAAAEKQKLKAEKRKAKADRKKEKLAKQLEKRAAKKESSKEDAGNEAVPVEKSAEASQPDDEQTPTKTAQLDEELVIENDIEPMDVTGLIPEEESSSVSPSPPADPADTPVQIPSSNSSVVPPADQPTSAESAKDTEPSKAKEEKPKIDTEALKARLHARIKELQAKRGADGLDGKPARNRAELIEARRRKAEARKLHKKELRKQAKEDEKREEMEAELARLRGSGSPFGGSDMFATGSRSPDAVGSSNLAFGRVLFSDGQIADPTLTRSFLPQTRKGPSDPKTALEAAEKKAQRLSAMDPEQRKKVEESDMWLNARKKAHGERVRDDRSLLKRTLKQKEKIKARSEKEWAERQEAVRHGQEQRQKKREGNIAKRKEEKGSKGKKKGGPKKKARAGFEGTFKAKSK</sequence>
<feature type="region of interest" description="Disordered" evidence="4">
    <location>
        <begin position="391"/>
        <end position="532"/>
    </location>
</feature>
<feature type="compositionally biased region" description="Acidic residues" evidence="4">
    <location>
        <begin position="197"/>
        <end position="209"/>
    </location>
</feature>
<keyword evidence="8" id="KW-1185">Reference proteome</keyword>
<evidence type="ECO:0000256" key="2">
    <source>
        <dbReference type="ARBA" id="ARBA00005904"/>
    </source>
</evidence>
<feature type="compositionally biased region" description="Basic residues" evidence="4">
    <location>
        <begin position="314"/>
        <end position="328"/>
    </location>
</feature>
<dbReference type="Proteomes" id="UP000799640">
    <property type="component" value="Unassembled WGS sequence"/>
</dbReference>
<feature type="domain" description="Ribosomal RNA-processing protein 14 N-terminal" evidence="6">
    <location>
        <begin position="8"/>
        <end position="58"/>
    </location>
</feature>
<feature type="compositionally biased region" description="Basic and acidic residues" evidence="4">
    <location>
        <begin position="31"/>
        <end position="48"/>
    </location>
</feature>
<name>A0A6G1I2R5_9PEZI</name>
<dbReference type="InterPro" id="IPR029190">
    <property type="entry name" value="Rrp14/SURF6_C"/>
</dbReference>
<feature type="compositionally biased region" description="Polar residues" evidence="4">
    <location>
        <begin position="238"/>
        <end position="257"/>
    </location>
</feature>
<dbReference type="AlphaFoldDB" id="A0A6G1I2R5"/>
<dbReference type="InterPro" id="IPR029188">
    <property type="entry name" value="Rrp14_N"/>
</dbReference>
<comment type="similarity">
    <text evidence="2">Belongs to the SURF6 family.</text>
</comment>
<dbReference type="GO" id="GO:0003723">
    <property type="term" value="F:RNA binding"/>
    <property type="evidence" value="ECO:0007669"/>
    <property type="project" value="TreeGrafter"/>
</dbReference>
<keyword evidence="3" id="KW-0539">Nucleus</keyword>
<feature type="compositionally biased region" description="Basic residues" evidence="4">
    <location>
        <begin position="102"/>
        <end position="111"/>
    </location>
</feature>
<dbReference type="Pfam" id="PF15459">
    <property type="entry name" value="RRP14"/>
    <property type="match status" value="1"/>
</dbReference>
<evidence type="ECO:0000313" key="7">
    <source>
        <dbReference type="EMBL" id="KAF2402416.1"/>
    </source>
</evidence>
<dbReference type="PANTHER" id="PTHR14369">
    <property type="entry name" value="SURFEIT LOCUS PROTEIN 6"/>
    <property type="match status" value="1"/>
</dbReference>
<feature type="compositionally biased region" description="Basic and acidic residues" evidence="4">
    <location>
        <begin position="258"/>
        <end position="313"/>
    </location>
</feature>
<feature type="region of interest" description="Disordered" evidence="4">
    <location>
        <begin position="31"/>
        <end position="367"/>
    </location>
</feature>
<dbReference type="Pfam" id="PF04935">
    <property type="entry name" value="SURF6"/>
    <property type="match status" value="1"/>
</dbReference>
<feature type="compositionally biased region" description="Basic residues" evidence="4">
    <location>
        <begin position="508"/>
        <end position="520"/>
    </location>
</feature>
<feature type="domain" description="Ribosomal RNA-processing protein 14/surfeit locus protein 6 C-terminal" evidence="5">
    <location>
        <begin position="309"/>
        <end position="511"/>
    </location>
</feature>
<comment type="subcellular location">
    <subcellularLocation>
        <location evidence="1">Nucleus</location>
    </subcellularLocation>
</comment>
<dbReference type="InterPro" id="IPR007019">
    <property type="entry name" value="SURF6"/>
</dbReference>
<organism evidence="7 8">
    <name type="scientific">Trichodelitschia bisporula</name>
    <dbReference type="NCBI Taxonomy" id="703511"/>
    <lineage>
        <taxon>Eukaryota</taxon>
        <taxon>Fungi</taxon>
        <taxon>Dikarya</taxon>
        <taxon>Ascomycota</taxon>
        <taxon>Pezizomycotina</taxon>
        <taxon>Dothideomycetes</taxon>
        <taxon>Dothideomycetes incertae sedis</taxon>
        <taxon>Phaeotrichales</taxon>
        <taxon>Phaeotrichaceae</taxon>
        <taxon>Trichodelitschia</taxon>
    </lineage>
</organism>
<accession>A0A6G1I2R5</accession>
<dbReference type="EMBL" id="ML996691">
    <property type="protein sequence ID" value="KAF2402416.1"/>
    <property type="molecule type" value="Genomic_DNA"/>
</dbReference>
<evidence type="ECO:0000256" key="1">
    <source>
        <dbReference type="ARBA" id="ARBA00004123"/>
    </source>
</evidence>
<evidence type="ECO:0000259" key="5">
    <source>
        <dbReference type="Pfam" id="PF04935"/>
    </source>
</evidence>
<feature type="compositionally biased region" description="Basic and acidic residues" evidence="4">
    <location>
        <begin position="329"/>
        <end position="347"/>
    </location>
</feature>
<feature type="compositionally biased region" description="Basic and acidic residues" evidence="4">
    <location>
        <begin position="146"/>
        <end position="169"/>
    </location>
</feature>
<dbReference type="GO" id="GO:0005730">
    <property type="term" value="C:nucleolus"/>
    <property type="evidence" value="ECO:0007669"/>
    <property type="project" value="TreeGrafter"/>
</dbReference>
<protein>
    <submittedName>
        <fullName evidence="7">SURF6-domain-containing protein</fullName>
    </submittedName>
</protein>
<gene>
    <name evidence="7" type="ORF">EJ06DRAFT_338149</name>
</gene>
<evidence type="ECO:0000256" key="3">
    <source>
        <dbReference type="ARBA" id="ARBA00023242"/>
    </source>
</evidence>
<evidence type="ECO:0000256" key="4">
    <source>
        <dbReference type="SAM" id="MobiDB-lite"/>
    </source>
</evidence>
<evidence type="ECO:0000259" key="6">
    <source>
        <dbReference type="Pfam" id="PF15459"/>
    </source>
</evidence>
<dbReference type="GO" id="GO:0042274">
    <property type="term" value="P:ribosomal small subunit biogenesis"/>
    <property type="evidence" value="ECO:0007669"/>
    <property type="project" value="TreeGrafter"/>
</dbReference>
<feature type="compositionally biased region" description="Basic and acidic residues" evidence="4">
    <location>
        <begin position="91"/>
        <end position="100"/>
    </location>
</feature>
<proteinExistence type="inferred from homology"/>
<reference evidence="7" key="1">
    <citation type="journal article" date="2020" name="Stud. Mycol.">
        <title>101 Dothideomycetes genomes: a test case for predicting lifestyles and emergence of pathogens.</title>
        <authorList>
            <person name="Haridas S."/>
            <person name="Albert R."/>
            <person name="Binder M."/>
            <person name="Bloem J."/>
            <person name="Labutti K."/>
            <person name="Salamov A."/>
            <person name="Andreopoulos B."/>
            <person name="Baker S."/>
            <person name="Barry K."/>
            <person name="Bills G."/>
            <person name="Bluhm B."/>
            <person name="Cannon C."/>
            <person name="Castanera R."/>
            <person name="Culley D."/>
            <person name="Daum C."/>
            <person name="Ezra D."/>
            <person name="Gonzalez J."/>
            <person name="Henrissat B."/>
            <person name="Kuo A."/>
            <person name="Liang C."/>
            <person name="Lipzen A."/>
            <person name="Lutzoni F."/>
            <person name="Magnuson J."/>
            <person name="Mondo S."/>
            <person name="Nolan M."/>
            <person name="Ohm R."/>
            <person name="Pangilinan J."/>
            <person name="Park H.-J."/>
            <person name="Ramirez L."/>
            <person name="Alfaro M."/>
            <person name="Sun H."/>
            <person name="Tritt A."/>
            <person name="Yoshinaga Y."/>
            <person name="Zwiers L.-H."/>
            <person name="Turgeon B."/>
            <person name="Goodwin S."/>
            <person name="Spatafora J."/>
            <person name="Crous P."/>
            <person name="Grigoriev I."/>
        </authorList>
    </citation>
    <scope>NUCLEOTIDE SEQUENCE</scope>
    <source>
        <strain evidence="7">CBS 262.69</strain>
    </source>
</reference>
<evidence type="ECO:0000313" key="8">
    <source>
        <dbReference type="Proteomes" id="UP000799640"/>
    </source>
</evidence>
<dbReference type="GO" id="GO:0042273">
    <property type="term" value="P:ribosomal large subunit biogenesis"/>
    <property type="evidence" value="ECO:0007669"/>
    <property type="project" value="TreeGrafter"/>
</dbReference>
<feature type="compositionally biased region" description="Basic and acidic residues" evidence="4">
    <location>
        <begin position="448"/>
        <end position="507"/>
    </location>
</feature>
<dbReference type="OrthoDB" id="444809at2759"/>
<dbReference type="GO" id="GO:0003677">
    <property type="term" value="F:DNA binding"/>
    <property type="evidence" value="ECO:0007669"/>
    <property type="project" value="TreeGrafter"/>
</dbReference>
<dbReference type="PANTHER" id="PTHR14369:SF0">
    <property type="entry name" value="SURFEIT LOCUS PROTEIN 6"/>
    <property type="match status" value="1"/>
</dbReference>
<feature type="compositionally biased region" description="Basic and acidic residues" evidence="4">
    <location>
        <begin position="55"/>
        <end position="78"/>
    </location>
</feature>